<feature type="domain" description="SH3" evidence="13">
    <location>
        <begin position="663"/>
        <end position="721"/>
    </location>
</feature>
<dbReference type="SMART" id="SM00326">
    <property type="entry name" value="SH3"/>
    <property type="match status" value="2"/>
</dbReference>
<keyword evidence="7" id="KW-0677">Repeat</keyword>
<feature type="compositionally biased region" description="Pro residues" evidence="12">
    <location>
        <begin position="1"/>
        <end position="11"/>
    </location>
</feature>
<dbReference type="GO" id="GO:1903078">
    <property type="term" value="P:positive regulation of protein localization to plasma membrane"/>
    <property type="evidence" value="ECO:0007669"/>
    <property type="project" value="TreeGrafter"/>
</dbReference>
<dbReference type="Pfam" id="PF14604">
    <property type="entry name" value="SH3_9"/>
    <property type="match status" value="1"/>
</dbReference>
<name>A0A1X7VWA6_AMPQE</name>
<keyword evidence="8" id="KW-0863">Zinc-finger</keyword>
<evidence type="ECO:0000259" key="14">
    <source>
        <dbReference type="PROSITE" id="PS50081"/>
    </source>
</evidence>
<dbReference type="EnsemblMetazoa" id="XM_019993887.1">
    <property type="protein sequence ID" value="XP_019849446.1"/>
    <property type="gene ID" value="LOC105316914"/>
</dbReference>
<dbReference type="InterPro" id="IPR027267">
    <property type="entry name" value="AH/BAR_dom_sf"/>
</dbReference>
<dbReference type="OMA" id="QGKCLGK"/>
<feature type="region of interest" description="Disordered" evidence="12">
    <location>
        <begin position="1"/>
        <end position="43"/>
    </location>
</feature>
<evidence type="ECO:0000256" key="9">
    <source>
        <dbReference type="ARBA" id="ARBA00022833"/>
    </source>
</evidence>
<reference evidence="15" key="2">
    <citation type="submission" date="2017-05" db="UniProtKB">
        <authorList>
            <consortium name="EnsemblMetazoa"/>
        </authorList>
    </citation>
    <scope>IDENTIFICATION</scope>
</reference>
<dbReference type="Pfam" id="PF00130">
    <property type="entry name" value="C1_1"/>
    <property type="match status" value="1"/>
</dbReference>
<evidence type="ECO:0000259" key="13">
    <source>
        <dbReference type="PROSITE" id="PS50002"/>
    </source>
</evidence>
<dbReference type="AlphaFoldDB" id="A0A1X7VWA6"/>
<dbReference type="InterPro" id="IPR039688">
    <property type="entry name" value="STAC1/2/3"/>
</dbReference>
<evidence type="ECO:0000256" key="1">
    <source>
        <dbReference type="ARBA" id="ARBA00004278"/>
    </source>
</evidence>
<keyword evidence="10" id="KW-0472">Membrane</keyword>
<evidence type="ECO:0000256" key="2">
    <source>
        <dbReference type="ARBA" id="ARBA00004496"/>
    </source>
</evidence>
<keyword evidence="9" id="KW-0862">Zinc</keyword>
<dbReference type="InterPro" id="IPR036028">
    <property type="entry name" value="SH3-like_dom_sf"/>
</dbReference>
<keyword evidence="16" id="KW-1185">Reference proteome</keyword>
<dbReference type="InterPro" id="IPR046349">
    <property type="entry name" value="C1-like_sf"/>
</dbReference>
<feature type="domain" description="Phorbol-ester/DAG-type" evidence="14">
    <location>
        <begin position="455"/>
        <end position="504"/>
    </location>
</feature>
<feature type="compositionally biased region" description="Polar residues" evidence="12">
    <location>
        <begin position="18"/>
        <end position="31"/>
    </location>
</feature>
<dbReference type="Gene3D" id="2.30.30.40">
    <property type="entry name" value="SH3 Domains"/>
    <property type="match status" value="2"/>
</dbReference>
<dbReference type="PROSITE" id="PS50081">
    <property type="entry name" value="ZF_DAG_PE_2"/>
    <property type="match status" value="1"/>
</dbReference>
<dbReference type="KEGG" id="aqu:105316914"/>
<dbReference type="EnsemblMetazoa" id="Aqu2.1.44145_001">
    <property type="protein sequence ID" value="Aqu2.1.44145_001"/>
    <property type="gene ID" value="Aqu2.1.44145"/>
</dbReference>
<evidence type="ECO:0000256" key="11">
    <source>
        <dbReference type="PROSITE-ProRule" id="PRU00192"/>
    </source>
</evidence>
<dbReference type="GO" id="GO:0008270">
    <property type="term" value="F:zinc ion binding"/>
    <property type="evidence" value="ECO:0007669"/>
    <property type="project" value="UniProtKB-KW"/>
</dbReference>
<feature type="domain" description="SH3" evidence="13">
    <location>
        <begin position="603"/>
        <end position="662"/>
    </location>
</feature>
<keyword evidence="3 11" id="KW-0728">SH3 domain</keyword>
<evidence type="ECO:0000256" key="6">
    <source>
        <dbReference type="ARBA" id="ARBA00022723"/>
    </source>
</evidence>
<dbReference type="PANTHER" id="PTHR15135">
    <property type="entry name" value="STAC"/>
    <property type="match status" value="1"/>
</dbReference>
<dbReference type="eggNOG" id="ENOG502QQ9Q">
    <property type="taxonomic scope" value="Eukaryota"/>
</dbReference>
<dbReference type="PRINTS" id="PR01887">
    <property type="entry name" value="SPECTRNALPHA"/>
</dbReference>
<feature type="compositionally biased region" description="Polar residues" evidence="12">
    <location>
        <begin position="545"/>
        <end position="556"/>
    </location>
</feature>
<evidence type="ECO:0000256" key="12">
    <source>
        <dbReference type="SAM" id="MobiDB-lite"/>
    </source>
</evidence>
<dbReference type="OrthoDB" id="6250593at2759"/>
<evidence type="ECO:0000313" key="16">
    <source>
        <dbReference type="Proteomes" id="UP000007879"/>
    </source>
</evidence>
<evidence type="ECO:0000256" key="7">
    <source>
        <dbReference type="ARBA" id="ARBA00022737"/>
    </source>
</evidence>
<keyword evidence="5" id="KW-0963">Cytoplasm</keyword>
<evidence type="ECO:0000256" key="10">
    <source>
        <dbReference type="ARBA" id="ARBA00023136"/>
    </source>
</evidence>
<dbReference type="GO" id="GO:0005737">
    <property type="term" value="C:cytoplasm"/>
    <property type="evidence" value="ECO:0007669"/>
    <property type="project" value="UniProtKB-SubCell"/>
</dbReference>
<dbReference type="CDD" id="cd00174">
    <property type="entry name" value="SH3"/>
    <property type="match status" value="1"/>
</dbReference>
<dbReference type="InterPro" id="IPR002219">
    <property type="entry name" value="PKC_DAG/PE"/>
</dbReference>
<evidence type="ECO:0008006" key="17">
    <source>
        <dbReference type="Google" id="ProtNLM"/>
    </source>
</evidence>
<dbReference type="Pfam" id="PF00018">
    <property type="entry name" value="SH3_1"/>
    <property type="match status" value="1"/>
</dbReference>
<evidence type="ECO:0000313" key="15">
    <source>
        <dbReference type="EnsemblMetazoa" id="Aqu2.1.44145_001"/>
    </source>
</evidence>
<dbReference type="Proteomes" id="UP000007879">
    <property type="component" value="Unassembled WGS sequence"/>
</dbReference>
<dbReference type="SUPFAM" id="SSF57889">
    <property type="entry name" value="Cysteine-rich domain"/>
    <property type="match status" value="1"/>
</dbReference>
<dbReference type="PANTHER" id="PTHR15135:SF7">
    <property type="entry name" value="STAC-LIKE, ISOFORM J"/>
    <property type="match status" value="1"/>
</dbReference>
<evidence type="ECO:0000256" key="5">
    <source>
        <dbReference type="ARBA" id="ARBA00022490"/>
    </source>
</evidence>
<evidence type="ECO:0000256" key="3">
    <source>
        <dbReference type="ARBA" id="ARBA00022443"/>
    </source>
</evidence>
<protein>
    <recommendedName>
        <fullName evidence="17">SH3 domain-containing protein</fullName>
    </recommendedName>
</protein>
<dbReference type="SUPFAM" id="SSF103657">
    <property type="entry name" value="BAR/IMD domain-like"/>
    <property type="match status" value="1"/>
</dbReference>
<evidence type="ECO:0000256" key="4">
    <source>
        <dbReference type="ARBA" id="ARBA00022475"/>
    </source>
</evidence>
<keyword evidence="4" id="KW-1003">Cell membrane</keyword>
<dbReference type="PRINTS" id="PR00452">
    <property type="entry name" value="SH3DOMAIN"/>
</dbReference>
<dbReference type="PROSITE" id="PS00479">
    <property type="entry name" value="ZF_DAG_PE_1"/>
    <property type="match status" value="1"/>
</dbReference>
<dbReference type="STRING" id="400682.A0A1X7VWA6"/>
<dbReference type="SMART" id="SM00109">
    <property type="entry name" value="C1"/>
    <property type="match status" value="1"/>
</dbReference>
<dbReference type="InterPro" id="IPR001452">
    <property type="entry name" value="SH3_domain"/>
</dbReference>
<comment type="subcellular location">
    <subcellularLocation>
        <location evidence="1">Cell membrane</location>
        <location evidence="1">Sarcolemma</location>
        <topology evidence="1">Peripheral membrane protein</topology>
        <orientation evidence="1">Cytoplasmic side</orientation>
    </subcellularLocation>
    <subcellularLocation>
        <location evidence="2">Cytoplasm</location>
    </subcellularLocation>
</comment>
<dbReference type="InParanoid" id="A0A1X7VWA6"/>
<reference evidence="16" key="1">
    <citation type="journal article" date="2010" name="Nature">
        <title>The Amphimedon queenslandica genome and the evolution of animal complexity.</title>
        <authorList>
            <person name="Srivastava M."/>
            <person name="Simakov O."/>
            <person name="Chapman J."/>
            <person name="Fahey B."/>
            <person name="Gauthier M.E."/>
            <person name="Mitros T."/>
            <person name="Richards G.S."/>
            <person name="Conaco C."/>
            <person name="Dacre M."/>
            <person name="Hellsten U."/>
            <person name="Larroux C."/>
            <person name="Putnam N.H."/>
            <person name="Stanke M."/>
            <person name="Adamska M."/>
            <person name="Darling A."/>
            <person name="Degnan S.M."/>
            <person name="Oakley T.H."/>
            <person name="Plachetzki D.C."/>
            <person name="Zhai Y."/>
            <person name="Adamski M."/>
            <person name="Calcino A."/>
            <person name="Cummins S.F."/>
            <person name="Goodstein D.M."/>
            <person name="Harris C."/>
            <person name="Jackson D.J."/>
            <person name="Leys S.P."/>
            <person name="Shu S."/>
            <person name="Woodcroft B.J."/>
            <person name="Vervoort M."/>
            <person name="Kosik K.S."/>
            <person name="Manning G."/>
            <person name="Degnan B.M."/>
            <person name="Rokhsar D.S."/>
        </authorList>
    </citation>
    <scope>NUCLEOTIDE SEQUENCE [LARGE SCALE GENOMIC DNA]</scope>
</reference>
<evidence type="ECO:0000256" key="8">
    <source>
        <dbReference type="ARBA" id="ARBA00022771"/>
    </source>
</evidence>
<keyword evidence="6" id="KW-0479">Metal-binding</keyword>
<dbReference type="SUPFAM" id="SSF50044">
    <property type="entry name" value="SH3-domain"/>
    <property type="match status" value="2"/>
</dbReference>
<dbReference type="PROSITE" id="PS50002">
    <property type="entry name" value="SH3"/>
    <property type="match status" value="2"/>
</dbReference>
<dbReference type="Gene3D" id="3.30.60.20">
    <property type="match status" value="1"/>
</dbReference>
<dbReference type="GO" id="GO:0003009">
    <property type="term" value="P:skeletal muscle contraction"/>
    <property type="evidence" value="ECO:0007669"/>
    <property type="project" value="TreeGrafter"/>
</dbReference>
<sequence length="723" mass="80927">MAASPSPPLVLPPSNASIRNGSPLSLAPQASQGGGGGKCFRDMPQASSNETIKAYASLSVRISEMTTEFIQKLSAAQKAHSQQLSSICVAFRRKAQDIKKNWVHLEGTHFNVWNTLITLTEDDAKAYMDLSSSLLDSVSQELQSHTAKKKLLIKKVFQYRSAMTSRVEKTEADLQKLHKEYCDQWAKYGESMEKDTVKDNQILLSYNHHNNYVIEKSSFSSLHDVFYGTHVYSMLDEIQSMHKDLLDGYADNIAKLVEASQKKLDFNQAQLRQLSDAVSNISSSYDVAKFATDHSSTVHYPPPKPMFQLPENNSSKLPVLSDNLQLIDLTQAPLLHLLDELKKQEALLTAQREKLQTEYESELNLHQSYKTNPALGDAHDVEVEMTYMRNVIREKECEMKEVAGKLAVFKDLEEGGLGITGMHRAQANVPAEYESSGNKIGNPRRSSEIFVQGKEHEWTDFNKKFPVQCRYCNGFIQVSVRPGTVCKICRISVHTKCQLSVPYCSGEAPTPKSPKLPRMNLKKVYKKMKGGGGAAFAPVKENERSASPTESESTGIYCTIEEKYFGNQPAPPPREQSLDPKRRSQLPSAYHRESLFEPSGEWDPPTHCVALYDYEKFNPNDMPLSAGNVIELLNTASVDWWKGTIGSKKGYFPAQYVQVVSPGDHIYKAMYDYTPSSEGEMPLSEGQILVLSRDEDDGWVSAHSGMKEGLVPKNYIEHVAIVE</sequence>
<proteinExistence type="predicted"/>
<dbReference type="Gene3D" id="1.20.1270.60">
    <property type="entry name" value="Arfaptin homology (AH) domain/BAR domain"/>
    <property type="match status" value="1"/>
</dbReference>
<organism evidence="15">
    <name type="scientific">Amphimedon queenslandica</name>
    <name type="common">Sponge</name>
    <dbReference type="NCBI Taxonomy" id="400682"/>
    <lineage>
        <taxon>Eukaryota</taxon>
        <taxon>Metazoa</taxon>
        <taxon>Porifera</taxon>
        <taxon>Demospongiae</taxon>
        <taxon>Heteroscleromorpha</taxon>
        <taxon>Haplosclerida</taxon>
        <taxon>Niphatidae</taxon>
        <taxon>Amphimedon</taxon>
    </lineage>
</organism>
<gene>
    <name evidence="15" type="primary">105316914</name>
</gene>
<feature type="region of interest" description="Disordered" evidence="12">
    <location>
        <begin position="530"/>
        <end position="585"/>
    </location>
</feature>
<accession>A0A1X7VWA6</accession>